<keyword evidence="2" id="KW-1278">Translocase</keyword>
<protein>
    <recommendedName>
        <fullName evidence="3">ABC transporter domain-containing protein</fullName>
    </recommendedName>
</protein>
<organism evidence="4">
    <name type="scientific">marine sediment metagenome</name>
    <dbReference type="NCBI Taxonomy" id="412755"/>
    <lineage>
        <taxon>unclassified sequences</taxon>
        <taxon>metagenomes</taxon>
        <taxon>ecological metagenomes</taxon>
    </lineage>
</organism>
<dbReference type="InterPro" id="IPR027417">
    <property type="entry name" value="P-loop_NTPase"/>
</dbReference>
<dbReference type="Pfam" id="PF00005">
    <property type="entry name" value="ABC_tran"/>
    <property type="match status" value="1"/>
</dbReference>
<comment type="caution">
    <text evidence="4">The sequence shown here is derived from an EMBL/GenBank/DDBJ whole genome shotgun (WGS) entry which is preliminary data.</text>
</comment>
<dbReference type="InterPro" id="IPR003439">
    <property type="entry name" value="ABC_transporter-like_ATP-bd"/>
</dbReference>
<dbReference type="AlphaFoldDB" id="X1IFL6"/>
<dbReference type="PROSITE" id="PS00211">
    <property type="entry name" value="ABC_TRANSPORTER_1"/>
    <property type="match status" value="1"/>
</dbReference>
<dbReference type="PANTHER" id="PTHR42794:SF1">
    <property type="entry name" value="HEMIN IMPORT ATP-BINDING PROTEIN HMUV"/>
    <property type="match status" value="1"/>
</dbReference>
<evidence type="ECO:0000313" key="4">
    <source>
        <dbReference type="EMBL" id="GAH56368.1"/>
    </source>
</evidence>
<dbReference type="GO" id="GO:0016887">
    <property type="term" value="F:ATP hydrolysis activity"/>
    <property type="evidence" value="ECO:0007669"/>
    <property type="project" value="InterPro"/>
</dbReference>
<dbReference type="PROSITE" id="PS50893">
    <property type="entry name" value="ABC_TRANSPORTER_2"/>
    <property type="match status" value="1"/>
</dbReference>
<feature type="non-terminal residue" evidence="4">
    <location>
        <position position="173"/>
    </location>
</feature>
<evidence type="ECO:0000256" key="1">
    <source>
        <dbReference type="ARBA" id="ARBA00022448"/>
    </source>
</evidence>
<dbReference type="Gene3D" id="3.40.50.300">
    <property type="entry name" value="P-loop containing nucleotide triphosphate hydrolases"/>
    <property type="match status" value="1"/>
</dbReference>
<sequence length="173" mass="18648">MSGALLSVEDCSFCYGPDQFRLDGVSLEARAGEVLGIVGPNGSGKSTLLRLMGGVERPDGGEILLEGTPLRAFSRRRLATRLAFLPQNLQTTFRFRVREVVAMGRYPYQGAFGFLTGRDVRVVEGALEDTATAELGDRIFSTLSGGEKQRVLVASILAQQPVVMLLDEPTAAL</sequence>
<feature type="domain" description="ABC transporter" evidence="3">
    <location>
        <begin position="6"/>
        <end position="173"/>
    </location>
</feature>
<keyword evidence="1" id="KW-0813">Transport</keyword>
<accession>X1IFL6</accession>
<gene>
    <name evidence="4" type="ORF">S03H2_36494</name>
</gene>
<name>X1IFL6_9ZZZZ</name>
<dbReference type="SUPFAM" id="SSF52540">
    <property type="entry name" value="P-loop containing nucleoside triphosphate hydrolases"/>
    <property type="match status" value="1"/>
</dbReference>
<evidence type="ECO:0000259" key="3">
    <source>
        <dbReference type="PROSITE" id="PS50893"/>
    </source>
</evidence>
<reference evidence="4" key="1">
    <citation type="journal article" date="2014" name="Front. Microbiol.">
        <title>High frequency of phylogenetically diverse reductive dehalogenase-homologous genes in deep subseafloor sedimentary metagenomes.</title>
        <authorList>
            <person name="Kawai M."/>
            <person name="Futagami T."/>
            <person name="Toyoda A."/>
            <person name="Takaki Y."/>
            <person name="Nishi S."/>
            <person name="Hori S."/>
            <person name="Arai W."/>
            <person name="Tsubouchi T."/>
            <person name="Morono Y."/>
            <person name="Uchiyama I."/>
            <person name="Ito T."/>
            <person name="Fujiyama A."/>
            <person name="Inagaki F."/>
            <person name="Takami H."/>
        </authorList>
    </citation>
    <scope>NUCLEOTIDE SEQUENCE</scope>
    <source>
        <strain evidence="4">Expedition CK06-06</strain>
    </source>
</reference>
<dbReference type="EMBL" id="BARU01022400">
    <property type="protein sequence ID" value="GAH56368.1"/>
    <property type="molecule type" value="Genomic_DNA"/>
</dbReference>
<evidence type="ECO:0000256" key="2">
    <source>
        <dbReference type="ARBA" id="ARBA00022967"/>
    </source>
</evidence>
<proteinExistence type="predicted"/>
<dbReference type="InterPro" id="IPR017871">
    <property type="entry name" value="ABC_transporter-like_CS"/>
</dbReference>
<dbReference type="PANTHER" id="PTHR42794">
    <property type="entry name" value="HEMIN IMPORT ATP-BINDING PROTEIN HMUV"/>
    <property type="match status" value="1"/>
</dbReference>
<dbReference type="GO" id="GO:0005524">
    <property type="term" value="F:ATP binding"/>
    <property type="evidence" value="ECO:0007669"/>
    <property type="project" value="InterPro"/>
</dbReference>